<feature type="region of interest" description="Disordered" evidence="1">
    <location>
        <begin position="48"/>
        <end position="70"/>
    </location>
</feature>
<comment type="caution">
    <text evidence="2">The sequence shown here is derived from an EMBL/GenBank/DDBJ whole genome shotgun (WGS) entry which is preliminary data.</text>
</comment>
<evidence type="ECO:0000313" key="2">
    <source>
        <dbReference type="EMBL" id="MDR7304378.1"/>
    </source>
</evidence>
<keyword evidence="3" id="KW-1185">Reference proteome</keyword>
<proteinExistence type="predicted"/>
<gene>
    <name evidence="2" type="ORF">JOF55_004559</name>
</gene>
<sequence>MTQHVRAKPSPSRDGLASIDKLDPLTRVRAVGGYLLNLRGVIREGKQRAQHCSVKLPTGTAADREPTVPG</sequence>
<name>A0AAE4CS71_9ACTN</name>
<protein>
    <submittedName>
        <fullName evidence="2">Uncharacterized protein</fullName>
    </submittedName>
</protein>
<accession>A0AAE4CS71</accession>
<evidence type="ECO:0000256" key="1">
    <source>
        <dbReference type="SAM" id="MobiDB-lite"/>
    </source>
</evidence>
<dbReference type="AlphaFoldDB" id="A0AAE4CS71"/>
<reference evidence="2" key="1">
    <citation type="submission" date="2023-07" db="EMBL/GenBank/DDBJ databases">
        <title>Sequencing the genomes of 1000 actinobacteria strains.</title>
        <authorList>
            <person name="Klenk H.-P."/>
        </authorList>
    </citation>
    <scope>NUCLEOTIDE SEQUENCE</scope>
    <source>
        <strain evidence="2">DSM 45977</strain>
    </source>
</reference>
<dbReference type="EMBL" id="JAVDXW010000001">
    <property type="protein sequence ID" value="MDR7304378.1"/>
    <property type="molecule type" value="Genomic_DNA"/>
</dbReference>
<dbReference type="Proteomes" id="UP001180845">
    <property type="component" value="Unassembled WGS sequence"/>
</dbReference>
<evidence type="ECO:0000313" key="3">
    <source>
        <dbReference type="Proteomes" id="UP001180845"/>
    </source>
</evidence>
<organism evidence="2 3">
    <name type="scientific">Haloactinomyces albus</name>
    <dbReference type="NCBI Taxonomy" id="1352928"/>
    <lineage>
        <taxon>Bacteria</taxon>
        <taxon>Bacillati</taxon>
        <taxon>Actinomycetota</taxon>
        <taxon>Actinomycetes</taxon>
        <taxon>Actinopolysporales</taxon>
        <taxon>Actinopolysporaceae</taxon>
        <taxon>Haloactinomyces</taxon>
    </lineage>
</organism>